<dbReference type="InterPro" id="IPR003591">
    <property type="entry name" value="Leu-rich_rpt_typical-subtyp"/>
</dbReference>
<organism evidence="3 5">
    <name type="scientific">Didymodactylos carnosus</name>
    <dbReference type="NCBI Taxonomy" id="1234261"/>
    <lineage>
        <taxon>Eukaryota</taxon>
        <taxon>Metazoa</taxon>
        <taxon>Spiralia</taxon>
        <taxon>Gnathifera</taxon>
        <taxon>Rotifera</taxon>
        <taxon>Eurotatoria</taxon>
        <taxon>Bdelloidea</taxon>
        <taxon>Philodinida</taxon>
        <taxon>Philodinidae</taxon>
        <taxon>Didymodactylos</taxon>
    </lineage>
</organism>
<dbReference type="AlphaFoldDB" id="A0A813UVI5"/>
<dbReference type="PROSITE" id="PS51450">
    <property type="entry name" value="LRR"/>
    <property type="match status" value="3"/>
</dbReference>
<evidence type="ECO:0000313" key="3">
    <source>
        <dbReference type="EMBL" id="CAF0827970.1"/>
    </source>
</evidence>
<dbReference type="EMBL" id="CAJNOQ010000686">
    <property type="protein sequence ID" value="CAF0827970.1"/>
    <property type="molecule type" value="Genomic_DNA"/>
</dbReference>
<dbReference type="PANTHER" id="PTHR48051:SF53">
    <property type="entry name" value="LEUCINE RICH REPEAT CONTAINING 58"/>
    <property type="match status" value="1"/>
</dbReference>
<dbReference type="InterPro" id="IPR032675">
    <property type="entry name" value="LRR_dom_sf"/>
</dbReference>
<dbReference type="Gene3D" id="3.80.10.10">
    <property type="entry name" value="Ribonuclease Inhibitor"/>
    <property type="match status" value="2"/>
</dbReference>
<dbReference type="SMART" id="SM00369">
    <property type="entry name" value="LRR_TYP"/>
    <property type="match status" value="7"/>
</dbReference>
<accession>A0A813UVI5</accession>
<evidence type="ECO:0000256" key="2">
    <source>
        <dbReference type="ARBA" id="ARBA00022737"/>
    </source>
</evidence>
<evidence type="ECO:0008006" key="6">
    <source>
        <dbReference type="Google" id="ProtNLM"/>
    </source>
</evidence>
<proteinExistence type="predicted"/>
<keyword evidence="1" id="KW-0433">Leucine-rich repeat</keyword>
<dbReference type="GO" id="GO:0005737">
    <property type="term" value="C:cytoplasm"/>
    <property type="evidence" value="ECO:0007669"/>
    <property type="project" value="TreeGrafter"/>
</dbReference>
<keyword evidence="2" id="KW-0677">Repeat</keyword>
<dbReference type="InterPro" id="IPR025875">
    <property type="entry name" value="Leu-rich_rpt_4"/>
</dbReference>
<dbReference type="Proteomes" id="UP000681722">
    <property type="component" value="Unassembled WGS sequence"/>
</dbReference>
<dbReference type="InterPro" id="IPR001611">
    <property type="entry name" value="Leu-rich_rpt"/>
</dbReference>
<evidence type="ECO:0000256" key="1">
    <source>
        <dbReference type="ARBA" id="ARBA00022614"/>
    </source>
</evidence>
<evidence type="ECO:0000313" key="5">
    <source>
        <dbReference type="Proteomes" id="UP000663829"/>
    </source>
</evidence>
<dbReference type="OrthoDB" id="1053178at2759"/>
<name>A0A813UVI5_9BILA</name>
<sequence>MAAAALAYIRTETIPENNTGNEPDDDDDFFDTDVDTDTSTTSCSSIFTETLDYSYRNLSSIPEELLNSDEKRVKIRSLQLNSNSLLTLPAEMFERFLLLTTLEISNNQIVQFPREICLLKNLKNLFVKNNCLDDLSLPKEMEQLQQLEIVNFGGNRLKQYPYQLFQLTNLKEVYLGSNQIAFLPNLFDSLSKVEVLYLGGNQIPSIPDTIGLMKNLIVLNLSGNRLKTLPSTISHLTRLKSLSLHNNQFSTLPPDIIRLDLQELSLRNNPLIVRFVRDLTYEVPTLKELAARTVKIQKLQCDNEIIPKNLVDYLSSAKSCVNPKCKGVYFENCHKNIKFVDFCGKFQLPLLQFLCSPTCTTSPTFCCTSSDSDTQDDYGEIPKDMSNKFKKILLG</sequence>
<dbReference type="PANTHER" id="PTHR48051">
    <property type="match status" value="1"/>
</dbReference>
<keyword evidence="5" id="KW-1185">Reference proteome</keyword>
<dbReference type="Pfam" id="PF12799">
    <property type="entry name" value="LRR_4"/>
    <property type="match status" value="1"/>
</dbReference>
<dbReference type="Proteomes" id="UP000663829">
    <property type="component" value="Unassembled WGS sequence"/>
</dbReference>
<gene>
    <name evidence="3" type="ORF">GPM918_LOCUS4900</name>
    <name evidence="4" type="ORF">SRO942_LOCUS4901</name>
</gene>
<reference evidence="3" key="1">
    <citation type="submission" date="2021-02" db="EMBL/GenBank/DDBJ databases">
        <authorList>
            <person name="Nowell W R."/>
        </authorList>
    </citation>
    <scope>NUCLEOTIDE SEQUENCE</scope>
</reference>
<evidence type="ECO:0000313" key="4">
    <source>
        <dbReference type="EMBL" id="CAF3614893.1"/>
    </source>
</evidence>
<dbReference type="Pfam" id="PF13855">
    <property type="entry name" value="LRR_8"/>
    <property type="match status" value="2"/>
</dbReference>
<dbReference type="EMBL" id="CAJOBC010000686">
    <property type="protein sequence ID" value="CAF3614893.1"/>
    <property type="molecule type" value="Genomic_DNA"/>
</dbReference>
<dbReference type="SUPFAM" id="SSF52058">
    <property type="entry name" value="L domain-like"/>
    <property type="match status" value="1"/>
</dbReference>
<dbReference type="InterPro" id="IPR050216">
    <property type="entry name" value="LRR_domain-containing"/>
</dbReference>
<protein>
    <recommendedName>
        <fullName evidence="6">Leucine-rich repeat-containing protein 58</fullName>
    </recommendedName>
</protein>
<comment type="caution">
    <text evidence="3">The sequence shown here is derived from an EMBL/GenBank/DDBJ whole genome shotgun (WGS) entry which is preliminary data.</text>
</comment>